<comment type="caution">
    <text evidence="10">The sequence shown here is derived from an EMBL/GenBank/DDBJ whole genome shotgun (WGS) entry which is preliminary data.</text>
</comment>
<sequence>MDFRLSDEQLLLLESLDELMERECPPGYVAECDREGRFPTEFAQALADNGFGMLGVPEEYGGVPVDTLTLMLVKERLMKNGGPICLFTQPFLVDTVLSFGSEEQIAITMEYVKRGQVAHCSGFTEPNAGSDNSGLETTFERRGGKVHITGQKSFITNADAAPFMMCLTRDPHQADPRKAFTTWWVPMDAPGIKVSPIDKIGWHMSNTCEVYLDDVVVEEKDIFGKEGEALKQTMKNFEVERLLMASASLGQAECAYEDAALYANRRMQFGKTIGGFQLIQQKITDMAIKIENMRNLVYKCAWEHDNGIAIRNSSAMTKLYCARSACEVIDDALQIMGGIGYTNDCRISRLWRDARNARIGGGTDEIMYHVAGRGLLKAVGC</sequence>
<dbReference type="InterPro" id="IPR037069">
    <property type="entry name" value="AcylCoA_DH/ox_N_sf"/>
</dbReference>
<dbReference type="PROSITE" id="PS00073">
    <property type="entry name" value="ACYL_COA_DH_2"/>
    <property type="match status" value="1"/>
</dbReference>
<evidence type="ECO:0000259" key="8">
    <source>
        <dbReference type="Pfam" id="PF02770"/>
    </source>
</evidence>
<dbReference type="AlphaFoldDB" id="A0A2K2U4A8"/>
<dbReference type="InterPro" id="IPR009075">
    <property type="entry name" value="AcylCo_DH/oxidase_C"/>
</dbReference>
<dbReference type="NCBIfam" id="NF008997">
    <property type="entry name" value="PRK12341.1"/>
    <property type="match status" value="1"/>
</dbReference>
<reference evidence="10 11" key="1">
    <citation type="journal article" date="2018" name="Int. J. Syst. Evol. Microbiol.">
        <title>Rubneribacter badeniensis gen. nov., sp. nov. and Enteroscipio rubneri gen. nov., sp. nov., new members of the Eggerthellaceae isolated from human faeces.</title>
        <authorList>
            <person name="Danylec N."/>
            <person name="Gobl A."/>
            <person name="Stoll D.A."/>
            <person name="Hetzer B."/>
            <person name="Kulling S.E."/>
            <person name="Huch M."/>
        </authorList>
    </citation>
    <scope>NUCLEOTIDE SEQUENCE [LARGE SCALE GENOMIC DNA]</scope>
    <source>
        <strain evidence="10 11">ResAG-85</strain>
    </source>
</reference>
<dbReference type="Gene3D" id="2.40.110.10">
    <property type="entry name" value="Butyryl-CoA Dehydrogenase, subunit A, domain 2"/>
    <property type="match status" value="1"/>
</dbReference>
<dbReference type="EMBL" id="PPEL01000047">
    <property type="protein sequence ID" value="PNV65099.1"/>
    <property type="molecule type" value="Genomic_DNA"/>
</dbReference>
<evidence type="ECO:0000256" key="3">
    <source>
        <dbReference type="ARBA" id="ARBA00022630"/>
    </source>
</evidence>
<evidence type="ECO:0000256" key="1">
    <source>
        <dbReference type="ARBA" id="ARBA00001974"/>
    </source>
</evidence>
<accession>A0A2K2U4A8</accession>
<keyword evidence="11" id="KW-1185">Reference proteome</keyword>
<dbReference type="Proteomes" id="UP000236488">
    <property type="component" value="Unassembled WGS sequence"/>
</dbReference>
<dbReference type="Pfam" id="PF02770">
    <property type="entry name" value="Acyl-CoA_dh_M"/>
    <property type="match status" value="1"/>
</dbReference>
<organism evidence="10 11">
    <name type="scientific">Rubneribacter badeniensis</name>
    <dbReference type="NCBI Taxonomy" id="2070688"/>
    <lineage>
        <taxon>Bacteria</taxon>
        <taxon>Bacillati</taxon>
        <taxon>Actinomycetota</taxon>
        <taxon>Coriobacteriia</taxon>
        <taxon>Eggerthellales</taxon>
        <taxon>Eggerthellaceae</taxon>
        <taxon>Rubneribacter</taxon>
    </lineage>
</organism>
<feature type="domain" description="Acyl-CoA oxidase/dehydrogenase middle" evidence="8">
    <location>
        <begin position="120"/>
        <end position="215"/>
    </location>
</feature>
<evidence type="ECO:0000313" key="10">
    <source>
        <dbReference type="EMBL" id="PNV65099.1"/>
    </source>
</evidence>
<dbReference type="Pfam" id="PF00441">
    <property type="entry name" value="Acyl-CoA_dh_1"/>
    <property type="match status" value="1"/>
</dbReference>
<comment type="similarity">
    <text evidence="2 6">Belongs to the acyl-CoA dehydrogenase family.</text>
</comment>
<comment type="cofactor">
    <cofactor evidence="1 6">
        <name>FAD</name>
        <dbReference type="ChEBI" id="CHEBI:57692"/>
    </cofactor>
</comment>
<keyword evidence="5 6" id="KW-0560">Oxidoreductase</keyword>
<dbReference type="FunFam" id="2.40.110.10:FF:000002">
    <property type="entry name" value="Acyl-CoA dehydrogenase fadE12"/>
    <property type="match status" value="1"/>
</dbReference>
<evidence type="ECO:0000313" key="11">
    <source>
        <dbReference type="Proteomes" id="UP000236488"/>
    </source>
</evidence>
<dbReference type="PANTHER" id="PTHR43884:SF12">
    <property type="entry name" value="ISOVALERYL-COA DEHYDROGENASE, MITOCHONDRIAL-RELATED"/>
    <property type="match status" value="1"/>
</dbReference>
<evidence type="ECO:0000256" key="4">
    <source>
        <dbReference type="ARBA" id="ARBA00022827"/>
    </source>
</evidence>
<name>A0A2K2U4A8_9ACTN</name>
<dbReference type="SUPFAM" id="SSF47203">
    <property type="entry name" value="Acyl-CoA dehydrogenase C-terminal domain-like"/>
    <property type="match status" value="1"/>
</dbReference>
<evidence type="ECO:0000256" key="2">
    <source>
        <dbReference type="ARBA" id="ARBA00009347"/>
    </source>
</evidence>
<evidence type="ECO:0000259" key="7">
    <source>
        <dbReference type="Pfam" id="PF00441"/>
    </source>
</evidence>
<dbReference type="SUPFAM" id="SSF56645">
    <property type="entry name" value="Acyl-CoA dehydrogenase NM domain-like"/>
    <property type="match status" value="1"/>
</dbReference>
<dbReference type="CDD" id="cd00567">
    <property type="entry name" value="ACAD"/>
    <property type="match status" value="1"/>
</dbReference>
<dbReference type="InterPro" id="IPR046373">
    <property type="entry name" value="Acyl-CoA_Oxase/DH_mid-dom_sf"/>
</dbReference>
<evidence type="ECO:0000256" key="5">
    <source>
        <dbReference type="ARBA" id="ARBA00023002"/>
    </source>
</evidence>
<dbReference type="GO" id="GO:0050660">
    <property type="term" value="F:flavin adenine dinucleotide binding"/>
    <property type="evidence" value="ECO:0007669"/>
    <property type="project" value="InterPro"/>
</dbReference>
<protein>
    <submittedName>
        <fullName evidence="10">Acyl-CoA dehydrogenase</fullName>
    </submittedName>
</protein>
<dbReference type="PIRSF" id="PIRSF016578">
    <property type="entry name" value="HsaA"/>
    <property type="match status" value="1"/>
</dbReference>
<keyword evidence="4 6" id="KW-0274">FAD</keyword>
<dbReference type="InterPro" id="IPR009100">
    <property type="entry name" value="AcylCoA_DH/oxidase_NM_dom_sf"/>
</dbReference>
<evidence type="ECO:0000256" key="6">
    <source>
        <dbReference type="RuleBase" id="RU362125"/>
    </source>
</evidence>
<proteinExistence type="inferred from homology"/>
<dbReference type="Gene3D" id="1.10.540.10">
    <property type="entry name" value="Acyl-CoA dehydrogenase/oxidase, N-terminal domain"/>
    <property type="match status" value="1"/>
</dbReference>
<feature type="domain" description="Acyl-CoA dehydrogenase/oxidase N-terminal" evidence="9">
    <location>
        <begin position="6"/>
        <end position="105"/>
    </location>
</feature>
<dbReference type="InterPro" id="IPR006091">
    <property type="entry name" value="Acyl-CoA_Oxase/DH_mid-dom"/>
</dbReference>
<dbReference type="GO" id="GO:0003995">
    <property type="term" value="F:acyl-CoA dehydrogenase activity"/>
    <property type="evidence" value="ECO:0007669"/>
    <property type="project" value="InterPro"/>
</dbReference>
<dbReference type="InterPro" id="IPR036250">
    <property type="entry name" value="AcylCo_DH-like_C"/>
</dbReference>
<evidence type="ECO:0000259" key="9">
    <source>
        <dbReference type="Pfam" id="PF02771"/>
    </source>
</evidence>
<feature type="domain" description="Acyl-CoA dehydrogenase/oxidase C-terminal" evidence="7">
    <location>
        <begin position="231"/>
        <end position="375"/>
    </location>
</feature>
<dbReference type="RefSeq" id="WP_092197557.1">
    <property type="nucleotide sequence ID" value="NZ_PPEL01000047.1"/>
</dbReference>
<gene>
    <name evidence="10" type="ORF">C2L80_08330</name>
</gene>
<dbReference type="InterPro" id="IPR013786">
    <property type="entry name" value="AcylCoA_DH/ox_N"/>
</dbReference>
<dbReference type="Pfam" id="PF02771">
    <property type="entry name" value="Acyl-CoA_dh_N"/>
    <property type="match status" value="1"/>
</dbReference>
<dbReference type="FunFam" id="1.20.140.10:FF:000001">
    <property type="entry name" value="Acyl-CoA dehydrogenase"/>
    <property type="match status" value="1"/>
</dbReference>
<dbReference type="Gene3D" id="1.20.140.10">
    <property type="entry name" value="Butyryl-CoA Dehydrogenase, subunit A, domain 3"/>
    <property type="match status" value="1"/>
</dbReference>
<dbReference type="InterPro" id="IPR006089">
    <property type="entry name" value="Acyl-CoA_DH_CS"/>
</dbReference>
<dbReference type="PANTHER" id="PTHR43884">
    <property type="entry name" value="ACYL-COA DEHYDROGENASE"/>
    <property type="match status" value="1"/>
</dbReference>
<keyword evidence="3 6" id="KW-0285">Flavoprotein</keyword>